<comment type="similarity">
    <text evidence="1">Belongs to the MYG1 family.</text>
</comment>
<gene>
    <name evidence="2" type="ORF">H8700_11510</name>
</gene>
<dbReference type="PANTHER" id="PTHR11215:SF1">
    <property type="entry name" value="MYG1 EXONUCLEASE"/>
    <property type="match status" value="1"/>
</dbReference>
<evidence type="ECO:0000313" key="2">
    <source>
        <dbReference type="EMBL" id="MBC8558322.1"/>
    </source>
</evidence>
<accession>A0ABR7MYL5</accession>
<dbReference type="Proteomes" id="UP000637513">
    <property type="component" value="Unassembled WGS sequence"/>
</dbReference>
<protein>
    <submittedName>
        <fullName evidence="2">MYG1 family protein</fullName>
    </submittedName>
</protein>
<evidence type="ECO:0000256" key="1">
    <source>
        <dbReference type="ARBA" id="ARBA00010105"/>
    </source>
</evidence>
<sequence>MQNLPDKGFTHGGKFHSDDVFATAFLRILNPKITIERGFDVPENFDGIVYDIGRGEFDHHQQDKEYRENGCPYAAFGLIWRAFGADFIGEEEAVHFDEKFIQPLDESDNTGCDNMLAKVIGEFNPGWDSTESYDDCFWKAEAMAEVILRNHFESVEGAKRGSALVKEAMERSDGKILILPRFAPWKKEVTGSSYLFTIYPSNRGGYSVQAVPVSNEDTTLVCPFPDAWCGKTKEELVALTGIASLRFCHPNGFLCAAEKLEDAVCVAKKAMELKKKD</sequence>
<dbReference type="InterPro" id="IPR003226">
    <property type="entry name" value="MYG1_exonuclease"/>
</dbReference>
<proteinExistence type="inferred from homology"/>
<organism evidence="2 3">
    <name type="scientific">Jutongia hominis</name>
    <dbReference type="NCBI Taxonomy" id="2763664"/>
    <lineage>
        <taxon>Bacteria</taxon>
        <taxon>Bacillati</taxon>
        <taxon>Bacillota</taxon>
        <taxon>Clostridia</taxon>
        <taxon>Lachnospirales</taxon>
        <taxon>Lachnospiraceae</taxon>
        <taxon>Jutongia</taxon>
    </lineage>
</organism>
<dbReference type="EMBL" id="JACRSW010000040">
    <property type="protein sequence ID" value="MBC8558322.1"/>
    <property type="molecule type" value="Genomic_DNA"/>
</dbReference>
<keyword evidence="3" id="KW-1185">Reference proteome</keyword>
<reference evidence="2 3" key="1">
    <citation type="submission" date="2020-08" db="EMBL/GenBank/DDBJ databases">
        <title>Genome public.</title>
        <authorList>
            <person name="Liu C."/>
            <person name="Sun Q."/>
        </authorList>
    </citation>
    <scope>NUCLEOTIDE SEQUENCE [LARGE SCALE GENOMIC DNA]</scope>
    <source>
        <strain evidence="2 3">BX3</strain>
    </source>
</reference>
<comment type="caution">
    <text evidence="2">The sequence shown here is derived from an EMBL/GenBank/DDBJ whole genome shotgun (WGS) entry which is preliminary data.</text>
</comment>
<dbReference type="PANTHER" id="PTHR11215">
    <property type="entry name" value="METAL DEPENDENT HYDROLASE - RELATED"/>
    <property type="match status" value="1"/>
</dbReference>
<evidence type="ECO:0000313" key="3">
    <source>
        <dbReference type="Proteomes" id="UP000637513"/>
    </source>
</evidence>
<name>A0ABR7MYL5_9FIRM</name>
<dbReference type="Pfam" id="PF03690">
    <property type="entry name" value="MYG1_exonuc"/>
    <property type="match status" value="1"/>
</dbReference>